<dbReference type="PANTHER" id="PTHR10279">
    <property type="entry name" value="ORNITHINE DECARBOXYLASE ANTIZYME"/>
    <property type="match status" value="1"/>
</dbReference>
<organism evidence="3 4">
    <name type="scientific">Gouania willdenowi</name>
    <name type="common">Blunt-snouted clingfish</name>
    <name type="synonym">Lepadogaster willdenowi</name>
    <dbReference type="NCBI Taxonomy" id="441366"/>
    <lineage>
        <taxon>Eukaryota</taxon>
        <taxon>Metazoa</taxon>
        <taxon>Chordata</taxon>
        <taxon>Craniata</taxon>
        <taxon>Vertebrata</taxon>
        <taxon>Euteleostomi</taxon>
        <taxon>Actinopterygii</taxon>
        <taxon>Neopterygii</taxon>
        <taxon>Teleostei</taxon>
        <taxon>Neoteleostei</taxon>
        <taxon>Acanthomorphata</taxon>
        <taxon>Ovalentaria</taxon>
        <taxon>Blenniimorphae</taxon>
        <taxon>Blenniiformes</taxon>
        <taxon>Gobiesocoidei</taxon>
        <taxon>Gobiesocidae</taxon>
        <taxon>Gobiesocinae</taxon>
        <taxon>Gouania</taxon>
    </lineage>
</organism>
<dbReference type="GO" id="GO:0008073">
    <property type="term" value="F:ornithine decarboxylase inhibitor activity"/>
    <property type="evidence" value="ECO:0007669"/>
    <property type="project" value="InterPro"/>
</dbReference>
<dbReference type="GO" id="GO:0075523">
    <property type="term" value="P:viral translational frameshifting"/>
    <property type="evidence" value="ECO:0007669"/>
    <property type="project" value="UniProtKB-KW"/>
</dbReference>
<dbReference type="GO" id="GO:0005634">
    <property type="term" value="C:nucleus"/>
    <property type="evidence" value="ECO:0007669"/>
    <property type="project" value="TreeGrafter"/>
</dbReference>
<reference evidence="3" key="1">
    <citation type="submission" date="2020-06" db="EMBL/GenBank/DDBJ databases">
        <authorList>
            <consortium name="Wellcome Sanger Institute Data Sharing"/>
        </authorList>
    </citation>
    <scope>NUCLEOTIDE SEQUENCE [LARGE SCALE GENOMIC DNA]</scope>
</reference>
<dbReference type="GO" id="GO:0005737">
    <property type="term" value="C:cytoplasm"/>
    <property type="evidence" value="ECO:0007669"/>
    <property type="project" value="TreeGrafter"/>
</dbReference>
<dbReference type="Pfam" id="PF02100">
    <property type="entry name" value="ODC_AZ"/>
    <property type="match status" value="1"/>
</dbReference>
<dbReference type="PROSITE" id="PS01337">
    <property type="entry name" value="ODC_AZ"/>
    <property type="match status" value="1"/>
</dbReference>
<evidence type="ECO:0000256" key="2">
    <source>
        <dbReference type="ARBA" id="ARBA00022758"/>
    </source>
</evidence>
<evidence type="ECO:0000313" key="4">
    <source>
        <dbReference type="Proteomes" id="UP000694680"/>
    </source>
</evidence>
<reference evidence="3" key="3">
    <citation type="submission" date="2025-09" db="UniProtKB">
        <authorList>
            <consortium name="Ensembl"/>
        </authorList>
    </citation>
    <scope>IDENTIFICATION</scope>
</reference>
<reference evidence="3" key="2">
    <citation type="submission" date="2025-08" db="UniProtKB">
        <authorList>
            <consortium name="Ensembl"/>
        </authorList>
    </citation>
    <scope>IDENTIFICATION</scope>
</reference>
<dbReference type="InterPro" id="IPR038581">
    <property type="entry name" value="ODC_AZ_sf"/>
</dbReference>
<dbReference type="PANTHER" id="PTHR10279:SF11">
    <property type="entry name" value="ORNITHINE DECARBOXYLASE ANTIZYME 2"/>
    <property type="match status" value="1"/>
</dbReference>
<protein>
    <recommendedName>
        <fullName evidence="5">Ornithine decarboxylase antizyme 1</fullName>
    </recommendedName>
</protein>
<evidence type="ECO:0000256" key="1">
    <source>
        <dbReference type="ARBA" id="ARBA00008796"/>
    </source>
</evidence>
<sequence length="160" mass="17857">MQIPGGRWNGTWDQTPAAQLLYSDQKLTVTGEPAGNGHPEILHFQSCPAATTTVQWDAVLWNDSLYVKIPLAPLPDGSKDGFTALLEYAEEHLKVVRVIVCFFKCRCNVAAQLVRTFRYLGFELVKQEDDLVPPQPEVLFLAFTFDIDSSDEECSIPQIG</sequence>
<name>A0A8C5GCA1_GOUWI</name>
<keyword evidence="4" id="KW-1185">Reference proteome</keyword>
<dbReference type="Gene3D" id="3.40.630.60">
    <property type="match status" value="1"/>
</dbReference>
<dbReference type="Proteomes" id="UP000694680">
    <property type="component" value="Chromosome 5"/>
</dbReference>
<dbReference type="InterPro" id="IPR016181">
    <property type="entry name" value="Acyl_CoA_acyltransferase"/>
</dbReference>
<evidence type="ECO:0008006" key="5">
    <source>
        <dbReference type="Google" id="ProtNLM"/>
    </source>
</evidence>
<proteinExistence type="inferred from homology"/>
<comment type="similarity">
    <text evidence="1">Belongs to the ODC antizyme family.</text>
</comment>
<keyword evidence="2" id="KW-0688">Ribosomal frameshifting</keyword>
<evidence type="ECO:0000313" key="3">
    <source>
        <dbReference type="Ensembl" id="ENSGWIP00000028134.1"/>
    </source>
</evidence>
<dbReference type="GO" id="GO:0045732">
    <property type="term" value="P:positive regulation of protein catabolic process"/>
    <property type="evidence" value="ECO:0007669"/>
    <property type="project" value="TreeGrafter"/>
</dbReference>
<dbReference type="SUPFAM" id="SSF55729">
    <property type="entry name" value="Acyl-CoA N-acyltransferases (Nat)"/>
    <property type="match status" value="1"/>
</dbReference>
<dbReference type="AlphaFoldDB" id="A0A8C5GCA1"/>
<dbReference type="Ensembl" id="ENSGWIT00000030692.1">
    <property type="protein sequence ID" value="ENSGWIP00000028134.1"/>
    <property type="gene ID" value="ENSGWIG00000014715.1"/>
</dbReference>
<dbReference type="InterPro" id="IPR002993">
    <property type="entry name" value="ODC_AZ"/>
</dbReference>
<accession>A0A8C5GCA1</accession>